<dbReference type="EMBL" id="CAHR02000006">
    <property type="protein sequence ID" value="CCG85134.1"/>
    <property type="molecule type" value="Genomic_DNA"/>
</dbReference>
<keyword evidence="10" id="KW-0175">Coiled coil</keyword>
<feature type="coiled-coil region" evidence="10">
    <location>
        <begin position="146"/>
        <end position="173"/>
    </location>
</feature>
<evidence type="ECO:0000256" key="2">
    <source>
        <dbReference type="ARBA" id="ARBA00022257"/>
    </source>
</evidence>
<evidence type="ECO:0000259" key="11">
    <source>
        <dbReference type="PROSITE" id="PS50089"/>
    </source>
</evidence>
<dbReference type="InterPro" id="IPR017907">
    <property type="entry name" value="Znf_RING_CS"/>
</dbReference>
<dbReference type="VEuPathDB" id="FungiDB:TAPDE_000292"/>
<dbReference type="InterPro" id="IPR013083">
    <property type="entry name" value="Znf_RING/FYVE/PHD"/>
</dbReference>
<dbReference type="NCBIfam" id="TIGR00570">
    <property type="entry name" value="cdk7"/>
    <property type="match status" value="1"/>
</dbReference>
<dbReference type="eggNOG" id="KOG3800">
    <property type="taxonomic scope" value="Eukaryota"/>
</dbReference>
<dbReference type="STRING" id="1097556.R4XHH4"/>
<dbReference type="PANTHER" id="PTHR12683:SF13">
    <property type="entry name" value="CDK-ACTIVATING KINASE ASSEMBLY FACTOR MAT1"/>
    <property type="match status" value="1"/>
</dbReference>
<evidence type="ECO:0000256" key="7">
    <source>
        <dbReference type="ARBA" id="ARBA00029873"/>
    </source>
</evidence>
<dbReference type="OrthoDB" id="5963at2759"/>
<name>R4XHH4_TAPDE</name>
<evidence type="ECO:0000256" key="4">
    <source>
        <dbReference type="ARBA" id="ARBA00022771"/>
    </source>
</evidence>
<comment type="caution">
    <text evidence="12">The sequence shown here is derived from an EMBL/GenBank/DDBJ whole genome shotgun (WGS) entry which is preliminary data.</text>
</comment>
<evidence type="ECO:0000256" key="9">
    <source>
        <dbReference type="PROSITE-ProRule" id="PRU00175"/>
    </source>
</evidence>
<dbReference type="PANTHER" id="PTHR12683">
    <property type="entry name" value="CDK-ACTIVATING KINASE ASSEMBLY FACTOR MAT1"/>
    <property type="match status" value="1"/>
</dbReference>
<dbReference type="GO" id="GO:0061575">
    <property type="term" value="F:cyclin-dependent protein serine/threonine kinase activator activity"/>
    <property type="evidence" value="ECO:0007669"/>
    <property type="project" value="InterPro"/>
</dbReference>
<dbReference type="GO" id="GO:0006357">
    <property type="term" value="P:regulation of transcription by RNA polymerase II"/>
    <property type="evidence" value="ECO:0007669"/>
    <property type="project" value="TreeGrafter"/>
</dbReference>
<reference evidence="12 13" key="1">
    <citation type="journal article" date="2013" name="MBio">
        <title>Genome sequencing of the plant pathogen Taphrina deformans, the causal agent of peach leaf curl.</title>
        <authorList>
            <person name="Cisse O.H."/>
            <person name="Almeida J.M.G.C.F."/>
            <person name="Fonseca A."/>
            <person name="Kumar A.A."/>
            <person name="Salojaervi J."/>
            <person name="Overmyer K."/>
            <person name="Hauser P.M."/>
            <person name="Pagni M."/>
        </authorList>
    </citation>
    <scope>NUCLEOTIDE SEQUENCE [LARGE SCALE GENOMIC DNA]</scope>
    <source>
        <strain evidence="13">PYCC 5710 / ATCC 11124 / CBS 356.35 / IMI 108563 / JCM 9778 / NBRC 8474</strain>
    </source>
</reference>
<feature type="coiled-coil region" evidence="10">
    <location>
        <begin position="204"/>
        <end position="243"/>
    </location>
</feature>
<gene>
    <name evidence="12" type="ORF">TAPDE_000292</name>
</gene>
<evidence type="ECO:0000256" key="1">
    <source>
        <dbReference type="ARBA" id="ARBA00004123"/>
    </source>
</evidence>
<dbReference type="InterPro" id="IPR004575">
    <property type="entry name" value="MAT1/Tfb3"/>
</dbReference>
<dbReference type="Pfam" id="PF06391">
    <property type="entry name" value="MAT1"/>
    <property type="match status" value="1"/>
</dbReference>
<dbReference type="InterPro" id="IPR015877">
    <property type="entry name" value="MAT1_centre"/>
</dbReference>
<dbReference type="FunFam" id="3.30.40.10:FF:000037">
    <property type="entry name" value="Cdk-activating kinase assembly factor MAT1, centre"/>
    <property type="match status" value="1"/>
</dbReference>
<dbReference type="GO" id="GO:0006289">
    <property type="term" value="P:nucleotide-excision repair"/>
    <property type="evidence" value="ECO:0007669"/>
    <property type="project" value="InterPro"/>
</dbReference>
<evidence type="ECO:0000256" key="5">
    <source>
        <dbReference type="ARBA" id="ARBA00022833"/>
    </source>
</evidence>
<accession>R4XHH4</accession>
<evidence type="ECO:0000313" key="13">
    <source>
        <dbReference type="Proteomes" id="UP000013776"/>
    </source>
</evidence>
<sequence>MSEELERCPVCQSDRYLNPNMKFLVNPECYHKMCESCVARIFTLGPAPCPICGRQLRRNKFRAQTFSDVHIEKEVDTRRRLAKIFNRLEEDFDNLEAYNDYLEEVEMTTFNLIQGVDIEKTERKVKAYESVNKSAITVNNLKEAAELAEAQEIERLQRQAREEQAKIAQEALVQEQMEKEERAAELLSAMTSGADVDKVKDEIMKNSRKRIEAQKREAEEVMNRSMKQIRAQRKDRLQALKQEALTPFSPLQGWGTKTDLYEVQEDYDDPFLTNLKRDKAFTGGGGKIVDIYERALFEAFASLSTATTRASA</sequence>
<keyword evidence="3" id="KW-0479">Metal-binding</keyword>
<keyword evidence="4 9" id="KW-0863">Zinc-finger</keyword>
<dbReference type="Gene3D" id="3.30.40.10">
    <property type="entry name" value="Zinc/RING finger domain, C3HC4 (zinc finger)"/>
    <property type="match status" value="1"/>
</dbReference>
<dbReference type="CDD" id="cd16573">
    <property type="entry name" value="RING-HC_TFB3-like"/>
    <property type="match status" value="1"/>
</dbReference>
<evidence type="ECO:0000256" key="6">
    <source>
        <dbReference type="ARBA" id="ARBA00023242"/>
    </source>
</evidence>
<dbReference type="AlphaFoldDB" id="R4XHH4"/>
<keyword evidence="6" id="KW-0539">Nucleus</keyword>
<organism evidence="12 13">
    <name type="scientific">Taphrina deformans (strain PYCC 5710 / ATCC 11124 / CBS 356.35 / IMI 108563 / JCM 9778 / NBRC 8474)</name>
    <name type="common">Peach leaf curl fungus</name>
    <name type="synonym">Lalaria deformans</name>
    <dbReference type="NCBI Taxonomy" id="1097556"/>
    <lineage>
        <taxon>Eukaryota</taxon>
        <taxon>Fungi</taxon>
        <taxon>Dikarya</taxon>
        <taxon>Ascomycota</taxon>
        <taxon>Taphrinomycotina</taxon>
        <taxon>Taphrinomycetes</taxon>
        <taxon>Taphrinales</taxon>
        <taxon>Taphrinaceae</taxon>
        <taxon>Taphrina</taxon>
    </lineage>
</organism>
<dbReference type="SUPFAM" id="SSF57850">
    <property type="entry name" value="RING/U-box"/>
    <property type="match status" value="1"/>
</dbReference>
<protein>
    <recommendedName>
        <fullName evidence="2">RNA polymerase II transcription factor B subunit 3</fullName>
    </recommendedName>
    <alternativeName>
        <fullName evidence="8">RNA polymerase II transcription factor B 38 kDa subunit</fullName>
    </alternativeName>
    <alternativeName>
        <fullName evidence="7">RNA polymerase II transcription factor B p38 subunit</fullName>
    </alternativeName>
</protein>
<comment type="subcellular location">
    <subcellularLocation>
        <location evidence="1">Nucleus</location>
    </subcellularLocation>
</comment>
<evidence type="ECO:0000256" key="8">
    <source>
        <dbReference type="ARBA" id="ARBA00033277"/>
    </source>
</evidence>
<evidence type="ECO:0000256" key="3">
    <source>
        <dbReference type="ARBA" id="ARBA00022723"/>
    </source>
</evidence>
<dbReference type="PROSITE" id="PS50089">
    <property type="entry name" value="ZF_RING_2"/>
    <property type="match status" value="1"/>
</dbReference>
<dbReference type="SMART" id="SM00184">
    <property type="entry name" value="RING"/>
    <property type="match status" value="1"/>
</dbReference>
<dbReference type="Pfam" id="PF17121">
    <property type="entry name" value="zf-C3HC4_5"/>
    <property type="match status" value="1"/>
</dbReference>
<dbReference type="GO" id="GO:0008270">
    <property type="term" value="F:zinc ion binding"/>
    <property type="evidence" value="ECO:0007669"/>
    <property type="project" value="UniProtKB-KW"/>
</dbReference>
<evidence type="ECO:0000256" key="10">
    <source>
        <dbReference type="SAM" id="Coils"/>
    </source>
</evidence>
<dbReference type="PROSITE" id="PS00518">
    <property type="entry name" value="ZF_RING_1"/>
    <property type="match status" value="1"/>
</dbReference>
<dbReference type="Proteomes" id="UP000013776">
    <property type="component" value="Unassembled WGS sequence"/>
</dbReference>
<keyword evidence="5" id="KW-0862">Zinc</keyword>
<keyword evidence="13" id="KW-1185">Reference proteome</keyword>
<feature type="domain" description="RING-type" evidence="11">
    <location>
        <begin position="8"/>
        <end position="52"/>
    </location>
</feature>
<proteinExistence type="predicted"/>
<dbReference type="InterPro" id="IPR001841">
    <property type="entry name" value="Znf_RING"/>
</dbReference>
<dbReference type="GO" id="GO:0070985">
    <property type="term" value="C:transcription factor TFIIK complex"/>
    <property type="evidence" value="ECO:0007669"/>
    <property type="project" value="UniProtKB-ARBA"/>
</dbReference>
<evidence type="ECO:0000313" key="12">
    <source>
        <dbReference type="EMBL" id="CCG85134.1"/>
    </source>
</evidence>